<evidence type="ECO:0000313" key="6">
    <source>
        <dbReference type="Proteomes" id="UP000198960"/>
    </source>
</evidence>
<accession>A0A1H8PG12</accession>
<reference evidence="6" key="1">
    <citation type="submission" date="2016-10" db="EMBL/GenBank/DDBJ databases">
        <authorList>
            <person name="Varghese N."/>
            <person name="Submissions S."/>
        </authorList>
    </citation>
    <scope>NUCLEOTIDE SEQUENCE [LARGE SCALE GENOMIC DNA]</scope>
    <source>
        <strain evidence="6">DSM 45413</strain>
    </source>
</reference>
<dbReference type="CDD" id="cd06341">
    <property type="entry name" value="PBP1_ABC_ligand_binding-like"/>
    <property type="match status" value="1"/>
</dbReference>
<evidence type="ECO:0000259" key="4">
    <source>
        <dbReference type="Pfam" id="PF13458"/>
    </source>
</evidence>
<dbReference type="PROSITE" id="PS51257">
    <property type="entry name" value="PROKAR_LIPOPROTEIN"/>
    <property type="match status" value="1"/>
</dbReference>
<dbReference type="Proteomes" id="UP000198960">
    <property type="component" value="Unassembled WGS sequence"/>
</dbReference>
<dbReference type="EMBL" id="FOEE01000001">
    <property type="protein sequence ID" value="SEO40654.1"/>
    <property type="molecule type" value="Genomic_DNA"/>
</dbReference>
<feature type="chain" id="PRO_5011440228" evidence="3">
    <location>
        <begin position="24"/>
        <end position="413"/>
    </location>
</feature>
<gene>
    <name evidence="5" type="ORF">SAMN05660991_00150</name>
</gene>
<dbReference type="PANTHER" id="PTHR30483">
    <property type="entry name" value="LEUCINE-SPECIFIC-BINDING PROTEIN"/>
    <property type="match status" value="1"/>
</dbReference>
<dbReference type="InterPro" id="IPR028082">
    <property type="entry name" value="Peripla_BP_I"/>
</dbReference>
<dbReference type="Gene3D" id="3.40.50.2300">
    <property type="match status" value="2"/>
</dbReference>
<dbReference type="STRING" id="673521.SAMN05660991_00150"/>
<dbReference type="AlphaFoldDB" id="A0A1H8PG12"/>
<evidence type="ECO:0000313" key="5">
    <source>
        <dbReference type="EMBL" id="SEO40654.1"/>
    </source>
</evidence>
<dbReference type="InterPro" id="IPR051010">
    <property type="entry name" value="BCAA_transport"/>
</dbReference>
<evidence type="ECO:0000256" key="3">
    <source>
        <dbReference type="SAM" id="SignalP"/>
    </source>
</evidence>
<evidence type="ECO:0000256" key="1">
    <source>
        <dbReference type="ARBA" id="ARBA00010062"/>
    </source>
</evidence>
<keyword evidence="2 3" id="KW-0732">Signal</keyword>
<sequence length="413" mass="42381">MRSTTFTTVGLACSLALALTACGSDDEERDGSGGGTGGGTLRIGVLTSLSGPAAAASEGAVDGIEARFAVYEADGGECAGDLDLEVTVADDQSSPQGALSGIQKLVQQDEVYAVIAESGLFFGASQWAVTQGAGTPVIGGAFDGAPEWRQIPDVPNLFPNFTVPDYDTVHSTAGDYFASHGATRVAGVGYASPSSQAGLANGLASIEAAGIETVYSNDSVQFGSTDVGAIVLNIIDSGADSLYLTINPDTAFAILAGLRQANHPMDLVSSPTGYGADLLGNPTAVELAQGVSFTSSFAPVELDTDATRHLSDALREHAGIESGIPGFFTAQGWFGADLFLHGLEAAGCDSSQAEFISTLRASTTWDAGGLFPAPIPMDDVTYDQQCQYYVTLEGEEFVPVEDASPLCGEPIDD</sequence>
<organism evidence="5 6">
    <name type="scientific">Trujillonella endophytica</name>
    <dbReference type="NCBI Taxonomy" id="673521"/>
    <lineage>
        <taxon>Bacteria</taxon>
        <taxon>Bacillati</taxon>
        <taxon>Actinomycetota</taxon>
        <taxon>Actinomycetes</taxon>
        <taxon>Geodermatophilales</taxon>
        <taxon>Geodermatophilaceae</taxon>
        <taxon>Trujillonella</taxon>
    </lineage>
</organism>
<dbReference type="InterPro" id="IPR028081">
    <property type="entry name" value="Leu-bd"/>
</dbReference>
<protein>
    <submittedName>
        <fullName evidence="5">Substrate-binding protein</fullName>
    </submittedName>
</protein>
<keyword evidence="6" id="KW-1185">Reference proteome</keyword>
<dbReference type="RefSeq" id="WP_091939126.1">
    <property type="nucleotide sequence ID" value="NZ_FOEE01000001.1"/>
</dbReference>
<feature type="signal peptide" evidence="3">
    <location>
        <begin position="1"/>
        <end position="23"/>
    </location>
</feature>
<feature type="domain" description="Leucine-binding protein" evidence="4">
    <location>
        <begin position="40"/>
        <end position="373"/>
    </location>
</feature>
<dbReference type="OrthoDB" id="4364076at2"/>
<dbReference type="PANTHER" id="PTHR30483:SF6">
    <property type="entry name" value="PERIPLASMIC BINDING PROTEIN OF ABC TRANSPORTER FOR NATURAL AMINO ACIDS"/>
    <property type="match status" value="1"/>
</dbReference>
<evidence type="ECO:0000256" key="2">
    <source>
        <dbReference type="ARBA" id="ARBA00022729"/>
    </source>
</evidence>
<comment type="similarity">
    <text evidence="1">Belongs to the leucine-binding protein family.</text>
</comment>
<dbReference type="Pfam" id="PF13458">
    <property type="entry name" value="Peripla_BP_6"/>
    <property type="match status" value="1"/>
</dbReference>
<proteinExistence type="inferred from homology"/>
<dbReference type="SUPFAM" id="SSF53822">
    <property type="entry name" value="Periplasmic binding protein-like I"/>
    <property type="match status" value="1"/>
</dbReference>
<name>A0A1H8PG12_9ACTN</name>